<evidence type="ECO:0000313" key="1">
    <source>
        <dbReference type="EMBL" id="GGK26734.1"/>
    </source>
</evidence>
<dbReference type="EMBL" id="BMNR01000004">
    <property type="protein sequence ID" value="GGK26734.1"/>
    <property type="molecule type" value="Genomic_DNA"/>
</dbReference>
<gene>
    <name evidence="1" type="ORF">GCM10007962_21260</name>
</gene>
<dbReference type="RefSeq" id="WP_188652855.1">
    <property type="nucleotide sequence ID" value="NZ_BMNR01000004.1"/>
</dbReference>
<keyword evidence="2" id="KW-1185">Reference proteome</keyword>
<comment type="caution">
    <text evidence="1">The sequence shown here is derived from an EMBL/GenBank/DDBJ whole genome shotgun (WGS) entry which is preliminary data.</text>
</comment>
<reference evidence="1" key="2">
    <citation type="submission" date="2020-09" db="EMBL/GenBank/DDBJ databases">
        <authorList>
            <person name="Sun Q."/>
            <person name="Ohkuma M."/>
        </authorList>
    </citation>
    <scope>NUCLEOTIDE SEQUENCE</scope>
    <source>
        <strain evidence="1">JCM 12862</strain>
    </source>
</reference>
<reference evidence="1" key="1">
    <citation type="journal article" date="2014" name="Int. J. Syst. Evol. Microbiol.">
        <title>Complete genome sequence of Corynebacterium casei LMG S-19264T (=DSM 44701T), isolated from a smear-ripened cheese.</title>
        <authorList>
            <consortium name="US DOE Joint Genome Institute (JGI-PGF)"/>
            <person name="Walter F."/>
            <person name="Albersmeier A."/>
            <person name="Kalinowski J."/>
            <person name="Ruckert C."/>
        </authorList>
    </citation>
    <scope>NUCLEOTIDE SEQUENCE</scope>
    <source>
        <strain evidence="1">JCM 12862</strain>
    </source>
</reference>
<dbReference type="Proteomes" id="UP000612329">
    <property type="component" value="Unassembled WGS sequence"/>
</dbReference>
<evidence type="ECO:0000313" key="2">
    <source>
        <dbReference type="Proteomes" id="UP000612329"/>
    </source>
</evidence>
<name>A0A8J3BTD4_9FLAO</name>
<accession>A0A8J3BTD4</accession>
<proteinExistence type="predicted"/>
<dbReference type="AlphaFoldDB" id="A0A8J3BTD4"/>
<protein>
    <submittedName>
        <fullName evidence="1">Uncharacterized protein</fullName>
    </submittedName>
</protein>
<sequence length="222" mass="25547">MKNHILILAILITCISCKQNKKIQPEIKSQTLAEKITNANGIENWKNVSEIDFTFNVDRDTIHFERSWSWQPKTGDVTLISGKDTISYKQMAVDSTSLNADKSLINDSFWLLAPFHLVWDKGTTISDLVKEEAPMSKTIMNKITLTYPNQGGYTPGDAYDFYFGDDYLVKEWIYRKGNSKEPSMITSWDNYQDFNGLKIAKEHKNSEGNFKLYFTNVKVVFN</sequence>
<organism evidence="1 2">
    <name type="scientific">Yeosuana aromativorans</name>
    <dbReference type="NCBI Taxonomy" id="288019"/>
    <lineage>
        <taxon>Bacteria</taxon>
        <taxon>Pseudomonadati</taxon>
        <taxon>Bacteroidota</taxon>
        <taxon>Flavobacteriia</taxon>
        <taxon>Flavobacteriales</taxon>
        <taxon>Flavobacteriaceae</taxon>
        <taxon>Yeosuana</taxon>
    </lineage>
</organism>